<name>G2Q631_THET4</name>
<feature type="compositionally biased region" description="Basic and acidic residues" evidence="1">
    <location>
        <begin position="651"/>
        <end position="666"/>
    </location>
</feature>
<feature type="region of interest" description="Disordered" evidence="1">
    <location>
        <begin position="630"/>
        <end position="666"/>
    </location>
</feature>
<dbReference type="AlphaFoldDB" id="G2Q631"/>
<accession>G2Q631</accession>
<feature type="compositionally biased region" description="Low complexity" evidence="1">
    <location>
        <begin position="868"/>
        <end position="892"/>
    </location>
</feature>
<sequence>MDSKKHLASLMEDHSPDPGAEAIRDTGRSGDPFSGQPSSGIDLDLGPGPNHNTLSCVTRETSQEDCARHRFIVWAAVKRNSSVRMTPEERLECPLLRCTQRFPDHESMLKHLAGCRYLASGEYWCYDHMRVERFDDLKCKKCLGHPSKRRKMLTMAKSFFQSLGHKAKKSPSVKLVDQEMMLQPPPPPSYDSLSIPSVKANASELPSTEISEIDSFEVPLLQPTPAPAPSSSINPQALLVPAPPSLPELESNEALTQWQPPVSAFTQPPFTDVACDYRPASATAPPRPPMPGIPSSLNAALNAHLPILAQESGSANPPPPPKPALQLTTAGIPGRRQIPRSAPRPAPAVPRSMGLSPSSSVRSTASTDTTTSTASYSSTLISSASGWSGTWSIASGLDTSMTSPIEACTVTDESLVDVLNCDHQQDGPQGSPHDFFSELPADLPMLDSACDMTSNALLGLDPVLPTNLASAPEIAPADVAAPAVEIGDPEIGQANTCCSETKSLVSSAWDNLQEHIVSSMWKLQDHGDNYLATQLRAMSIKTIATTGLRTLRALIDGQQPSSASDALCLIHLVYSFFVVVRGQETSNGAKRLFQQSLAYANGLPPNERTPYRQLVVAIWEPPGFSSADTGVQLSLATGSPSSGLSPNHKGKSLDHSGRSPGKHEDPLLNAARDFLDELESSLLAEVSPPLEVQISDLHIEHLKVGNPPVNEALVATAKEVLVTLSRQFDHAALRNRLGEVYQRLCNRSIYSVRRLEIELIQAGRTCLSTGKFFDDYVPRARVLCDGIYEKHDVGASRRDAYHGLGVMLIENLVLVFDGSGGMAGTRPPSDDLDMFLNDLSQAGGTGTDRQLKSGQAAGREPRRNQLPTPMASQSDSPSSSATTSPAAEQTQHPPDPPEPQQPAAGQKVEADSCCEICGYRPRGDPQWFKGSMAKHRKLQHSTEPPKIYKCPYPGCTSQYKNRPDNLRQHQIEKNHWVQGDEITPRRPSKRRKMAAEDQPLRENDELVWGEKVKH</sequence>
<dbReference type="OMA" id="ICGYRPK"/>
<feature type="compositionally biased region" description="Basic and acidic residues" evidence="1">
    <location>
        <begin position="1"/>
        <end position="28"/>
    </location>
</feature>
<dbReference type="EMBL" id="CP003002">
    <property type="protein sequence ID" value="AEO55510.1"/>
    <property type="molecule type" value="Genomic_DNA"/>
</dbReference>
<feature type="region of interest" description="Disordered" evidence="1">
    <location>
        <begin position="825"/>
        <end position="907"/>
    </location>
</feature>
<evidence type="ECO:0000313" key="3">
    <source>
        <dbReference type="Proteomes" id="UP000007322"/>
    </source>
</evidence>
<feature type="compositionally biased region" description="Polar residues" evidence="1">
    <location>
        <begin position="630"/>
        <end position="645"/>
    </location>
</feature>
<protein>
    <submittedName>
        <fullName evidence="2">Uncharacterized protein</fullName>
    </submittedName>
</protein>
<dbReference type="OrthoDB" id="5366163at2759"/>
<feature type="region of interest" description="Disordered" evidence="1">
    <location>
        <begin position="1"/>
        <end position="47"/>
    </location>
</feature>
<dbReference type="HOGENOM" id="CLU_012924_0_0_1"/>
<dbReference type="RefSeq" id="XP_003660755.1">
    <property type="nucleotide sequence ID" value="XM_003660707.1"/>
</dbReference>
<dbReference type="STRING" id="573729.G2Q631"/>
<dbReference type="VEuPathDB" id="FungiDB:MYCTH_2299428"/>
<dbReference type="Proteomes" id="UP000007322">
    <property type="component" value="Chromosome 1"/>
</dbReference>
<evidence type="ECO:0000256" key="1">
    <source>
        <dbReference type="SAM" id="MobiDB-lite"/>
    </source>
</evidence>
<dbReference type="KEGG" id="mtm:MYCTH_2299428"/>
<reference evidence="2 3" key="1">
    <citation type="journal article" date="2011" name="Nat. Biotechnol.">
        <title>Comparative genomic analysis of the thermophilic biomass-degrading fungi Myceliophthora thermophila and Thielavia terrestris.</title>
        <authorList>
            <person name="Berka R.M."/>
            <person name="Grigoriev I.V."/>
            <person name="Otillar R."/>
            <person name="Salamov A."/>
            <person name="Grimwood J."/>
            <person name="Reid I."/>
            <person name="Ishmael N."/>
            <person name="John T."/>
            <person name="Darmond C."/>
            <person name="Moisan M.-C."/>
            <person name="Henrissat B."/>
            <person name="Coutinho P.M."/>
            <person name="Lombard V."/>
            <person name="Natvig D.O."/>
            <person name="Lindquist E."/>
            <person name="Schmutz J."/>
            <person name="Lucas S."/>
            <person name="Harris P."/>
            <person name="Powlowski J."/>
            <person name="Bellemare A."/>
            <person name="Taylor D."/>
            <person name="Butler G."/>
            <person name="de Vries R.P."/>
            <person name="Allijn I.E."/>
            <person name="van den Brink J."/>
            <person name="Ushinsky S."/>
            <person name="Storms R."/>
            <person name="Powell A.J."/>
            <person name="Paulsen I.T."/>
            <person name="Elbourne L.D.H."/>
            <person name="Baker S.E."/>
            <person name="Magnuson J."/>
            <person name="LaBoissiere S."/>
            <person name="Clutterbuck A.J."/>
            <person name="Martinez D."/>
            <person name="Wogulis M."/>
            <person name="de Leon A.L."/>
            <person name="Rey M.W."/>
            <person name="Tsang A."/>
        </authorList>
    </citation>
    <scope>NUCLEOTIDE SEQUENCE [LARGE SCALE GENOMIC DNA]</scope>
    <source>
        <strain evidence="3">ATCC 42464 / BCRC 31852 / DSM 1799</strain>
    </source>
</reference>
<feature type="region of interest" description="Disordered" evidence="1">
    <location>
        <begin position="334"/>
        <end position="379"/>
    </location>
</feature>
<feature type="region of interest" description="Disordered" evidence="1">
    <location>
        <begin position="972"/>
        <end position="1014"/>
    </location>
</feature>
<evidence type="ECO:0000313" key="2">
    <source>
        <dbReference type="EMBL" id="AEO55510.1"/>
    </source>
</evidence>
<dbReference type="InParanoid" id="G2Q631"/>
<dbReference type="GeneID" id="11505557"/>
<proteinExistence type="predicted"/>
<feature type="compositionally biased region" description="Low complexity" evidence="1">
    <location>
        <begin position="356"/>
        <end position="379"/>
    </location>
</feature>
<feature type="compositionally biased region" description="Basic and acidic residues" evidence="1">
    <location>
        <begin position="993"/>
        <end position="1014"/>
    </location>
</feature>
<gene>
    <name evidence="2" type="ORF">MYCTH_2299428</name>
</gene>
<organism evidence="2 3">
    <name type="scientific">Thermothelomyces thermophilus (strain ATCC 42464 / BCRC 31852 / DSM 1799)</name>
    <name type="common">Sporotrichum thermophile</name>
    <dbReference type="NCBI Taxonomy" id="573729"/>
    <lineage>
        <taxon>Eukaryota</taxon>
        <taxon>Fungi</taxon>
        <taxon>Dikarya</taxon>
        <taxon>Ascomycota</taxon>
        <taxon>Pezizomycotina</taxon>
        <taxon>Sordariomycetes</taxon>
        <taxon>Sordariomycetidae</taxon>
        <taxon>Sordariales</taxon>
        <taxon>Chaetomiaceae</taxon>
        <taxon>Thermothelomyces</taxon>
    </lineage>
</organism>
<dbReference type="eggNOG" id="ENOG502RQ3J">
    <property type="taxonomic scope" value="Eukaryota"/>
</dbReference>
<keyword evidence="3" id="KW-1185">Reference proteome</keyword>